<evidence type="ECO:0000256" key="2">
    <source>
        <dbReference type="SAM" id="SignalP"/>
    </source>
</evidence>
<evidence type="ECO:0000313" key="4">
    <source>
        <dbReference type="Proteomes" id="UP001515480"/>
    </source>
</evidence>
<keyword evidence="4" id="KW-1185">Reference proteome</keyword>
<feature type="signal peptide" evidence="2">
    <location>
        <begin position="1"/>
        <end position="20"/>
    </location>
</feature>
<comment type="caution">
    <text evidence="3">The sequence shown here is derived from an EMBL/GenBank/DDBJ whole genome shotgun (WGS) entry which is preliminary data.</text>
</comment>
<dbReference type="EMBL" id="JBGBPQ010000032">
    <property type="protein sequence ID" value="KAL1495584.1"/>
    <property type="molecule type" value="Genomic_DNA"/>
</dbReference>
<proteinExistence type="predicted"/>
<accession>A0AB34ICL0</accession>
<feature type="compositionally biased region" description="Pro residues" evidence="1">
    <location>
        <begin position="71"/>
        <end position="82"/>
    </location>
</feature>
<feature type="region of interest" description="Disordered" evidence="1">
    <location>
        <begin position="55"/>
        <end position="89"/>
    </location>
</feature>
<gene>
    <name evidence="3" type="ORF">AB1Y20_016945</name>
</gene>
<dbReference type="AlphaFoldDB" id="A0AB34ICL0"/>
<evidence type="ECO:0000313" key="3">
    <source>
        <dbReference type="EMBL" id="KAL1495584.1"/>
    </source>
</evidence>
<keyword evidence="2" id="KW-0732">Signal</keyword>
<organism evidence="3 4">
    <name type="scientific">Prymnesium parvum</name>
    <name type="common">Toxic golden alga</name>
    <dbReference type="NCBI Taxonomy" id="97485"/>
    <lineage>
        <taxon>Eukaryota</taxon>
        <taxon>Haptista</taxon>
        <taxon>Haptophyta</taxon>
        <taxon>Prymnesiophyceae</taxon>
        <taxon>Prymnesiales</taxon>
        <taxon>Prymnesiaceae</taxon>
        <taxon>Prymnesium</taxon>
    </lineage>
</organism>
<protein>
    <submittedName>
        <fullName evidence="3">Uncharacterized protein</fullName>
    </submittedName>
</protein>
<dbReference type="Proteomes" id="UP001515480">
    <property type="component" value="Unassembled WGS sequence"/>
</dbReference>
<sequence>MAVSRWLWVVAAALAAPLAALTPRRTLVRQAALGSTACSFASIGALLLQQRARLAAPPLPPPPQGDETQSVPPPLPRPPPPRRGAATPEETRAAFARLLAVRRAVDDAEAHAAARRWEGVRSAVSDRLVGELQAAATVLARSEALGAEARREVGWAWGACGWRRCGAQADAAQALCKLRANLGMIVPLEALFYLDIAKRALDEIVAIGVAEGFIAAADVPHSEYLPRETLEMFLVRDDDEGGDEASEFLEDYEAAVLRELNAELGLD</sequence>
<feature type="chain" id="PRO_5044331581" evidence="2">
    <location>
        <begin position="21"/>
        <end position="267"/>
    </location>
</feature>
<reference evidence="3 4" key="1">
    <citation type="journal article" date="2024" name="Science">
        <title>Giant polyketide synthase enzymes in the biosynthesis of giant marine polyether toxins.</title>
        <authorList>
            <person name="Fallon T.R."/>
            <person name="Shende V.V."/>
            <person name="Wierzbicki I.H."/>
            <person name="Pendleton A.L."/>
            <person name="Watervoot N.F."/>
            <person name="Auber R.P."/>
            <person name="Gonzalez D.J."/>
            <person name="Wisecaver J.H."/>
            <person name="Moore B.S."/>
        </authorList>
    </citation>
    <scope>NUCLEOTIDE SEQUENCE [LARGE SCALE GENOMIC DNA]</scope>
    <source>
        <strain evidence="3 4">12B1</strain>
    </source>
</reference>
<name>A0AB34ICL0_PRYPA</name>
<evidence type="ECO:0000256" key="1">
    <source>
        <dbReference type="SAM" id="MobiDB-lite"/>
    </source>
</evidence>